<feature type="compositionally biased region" description="Low complexity" evidence="6">
    <location>
        <begin position="415"/>
        <end position="425"/>
    </location>
</feature>
<dbReference type="InterPro" id="IPR019800">
    <property type="entry name" value="Glyco_hydro_3_AS"/>
</dbReference>
<dbReference type="InterPro" id="IPR017853">
    <property type="entry name" value="GH"/>
</dbReference>
<protein>
    <recommendedName>
        <fullName evidence="3">beta-N-acetylhexosaminidase</fullName>
        <ecNumber evidence="3">3.2.1.52</ecNumber>
    </recommendedName>
</protein>
<comment type="catalytic activity">
    <reaction evidence="1">
        <text>Hydrolysis of terminal non-reducing N-acetyl-D-hexosamine residues in N-acetyl-beta-D-hexosaminides.</text>
        <dbReference type="EC" id="3.2.1.52"/>
    </reaction>
</comment>
<dbReference type="PROSITE" id="PS00775">
    <property type="entry name" value="GLYCOSYL_HYDROL_F3"/>
    <property type="match status" value="1"/>
</dbReference>
<dbReference type="InterPro" id="IPR050226">
    <property type="entry name" value="NagZ_Beta-hexosaminidase"/>
</dbReference>
<feature type="compositionally biased region" description="Gly residues" evidence="6">
    <location>
        <begin position="432"/>
        <end position="441"/>
    </location>
</feature>
<dbReference type="GO" id="GO:0009254">
    <property type="term" value="P:peptidoglycan turnover"/>
    <property type="evidence" value="ECO:0007669"/>
    <property type="project" value="TreeGrafter"/>
</dbReference>
<dbReference type="PANTHER" id="PTHR30480:SF13">
    <property type="entry name" value="BETA-HEXOSAMINIDASE"/>
    <property type="match status" value="1"/>
</dbReference>
<keyword evidence="5" id="KW-0326">Glycosidase</keyword>
<comment type="similarity">
    <text evidence="2">Belongs to the glycosyl hydrolase 3 family.</text>
</comment>
<evidence type="ECO:0000256" key="6">
    <source>
        <dbReference type="SAM" id="MobiDB-lite"/>
    </source>
</evidence>
<evidence type="ECO:0000259" key="7">
    <source>
        <dbReference type="Pfam" id="PF00933"/>
    </source>
</evidence>
<keyword evidence="4 8" id="KW-0378">Hydrolase</keyword>
<dbReference type="EMBL" id="JADJZA010000007">
    <property type="protein sequence ID" value="MBK9297835.1"/>
    <property type="molecule type" value="Genomic_DNA"/>
</dbReference>
<dbReference type="Proteomes" id="UP000727993">
    <property type="component" value="Unassembled WGS sequence"/>
</dbReference>
<reference evidence="8 9" key="1">
    <citation type="submission" date="2020-10" db="EMBL/GenBank/DDBJ databases">
        <title>Connecting structure to function with the recovery of over 1000 high-quality activated sludge metagenome-assembled genomes encoding full-length rRNA genes using long-read sequencing.</title>
        <authorList>
            <person name="Singleton C.M."/>
            <person name="Petriglieri F."/>
            <person name="Kristensen J.M."/>
            <person name="Kirkegaard R.H."/>
            <person name="Michaelsen T.Y."/>
            <person name="Andersen M.H."/>
            <person name="Karst S.M."/>
            <person name="Dueholm M.S."/>
            <person name="Nielsen P.H."/>
            <person name="Albertsen M."/>
        </authorList>
    </citation>
    <scope>NUCLEOTIDE SEQUENCE [LARGE SCALE GENOMIC DNA]</scope>
    <source>
        <strain evidence="8">Lyne_18-Q3-R50-59_MAXAC.006</strain>
    </source>
</reference>
<feature type="region of interest" description="Disordered" evidence="6">
    <location>
        <begin position="43"/>
        <end position="71"/>
    </location>
</feature>
<gene>
    <name evidence="8" type="ORF">IPN02_13585</name>
</gene>
<name>A0A936ND85_9ACTN</name>
<sequence>MIPQRRPTPGVGATRFRSHRSVFGAAVCAVALVLVGACSGTTSSDVTTLGDAEPPTTSGDATTTSAAGATPDVDLDPLKNCIDTLSVEEQAGQVLWVMTSTPGNLAEAAKAGKIGGVGALEDQGGDIAEQIKSINDGPRVPMVIASDEEGGTVQRLDQVIEPLPSARDTTQKLSTAQTKTMWTKYAKDMVELGFNANFAPVLDVGFGPALKSRSYALDPTVVADFAIAAAQGMTDGGIKPIAKHFPGIGYATADPHGQLVQVSDLKELKQREFLPFRAAIDAGIPAIMTTHAVIPDVTKGEPVTMSPEGVALLREDLGFKGLIVTDSLIMGAIADSRTQSEAAVQALVAGNDVALISGAQNVDEVYLALVAAVTDGTITEKRLAQSVKRVLDFKGVKGSCPAGGAAPKADPADPAPTTAPVTDAPVLERDPVGGGQPTDQG</sequence>
<dbReference type="PANTHER" id="PTHR30480">
    <property type="entry name" value="BETA-HEXOSAMINIDASE-RELATED"/>
    <property type="match status" value="1"/>
</dbReference>
<accession>A0A936ND85</accession>
<evidence type="ECO:0000256" key="1">
    <source>
        <dbReference type="ARBA" id="ARBA00001231"/>
    </source>
</evidence>
<dbReference type="SUPFAM" id="SSF51445">
    <property type="entry name" value="(Trans)glycosidases"/>
    <property type="match status" value="1"/>
</dbReference>
<dbReference type="InterPro" id="IPR001764">
    <property type="entry name" value="Glyco_hydro_3_N"/>
</dbReference>
<evidence type="ECO:0000256" key="4">
    <source>
        <dbReference type="ARBA" id="ARBA00022801"/>
    </source>
</evidence>
<evidence type="ECO:0000256" key="5">
    <source>
        <dbReference type="ARBA" id="ARBA00023295"/>
    </source>
</evidence>
<feature type="compositionally biased region" description="Low complexity" evidence="6">
    <location>
        <begin position="55"/>
        <end position="71"/>
    </location>
</feature>
<comment type="caution">
    <text evidence="8">The sequence shown here is derived from an EMBL/GenBank/DDBJ whole genome shotgun (WGS) entry which is preliminary data.</text>
</comment>
<dbReference type="Pfam" id="PF00933">
    <property type="entry name" value="Glyco_hydro_3"/>
    <property type="match status" value="1"/>
</dbReference>
<proteinExistence type="inferred from homology"/>
<dbReference type="GO" id="GO:0004563">
    <property type="term" value="F:beta-N-acetylhexosaminidase activity"/>
    <property type="evidence" value="ECO:0007669"/>
    <property type="project" value="UniProtKB-EC"/>
</dbReference>
<dbReference type="EC" id="3.2.1.52" evidence="3"/>
<dbReference type="InterPro" id="IPR036962">
    <property type="entry name" value="Glyco_hydro_3_N_sf"/>
</dbReference>
<evidence type="ECO:0000313" key="8">
    <source>
        <dbReference type="EMBL" id="MBK9297835.1"/>
    </source>
</evidence>
<organism evidence="8 9">
    <name type="scientific">Candidatus Neomicrothrix subdominans</name>
    <dbReference type="NCBI Taxonomy" id="2954438"/>
    <lineage>
        <taxon>Bacteria</taxon>
        <taxon>Bacillati</taxon>
        <taxon>Actinomycetota</taxon>
        <taxon>Acidimicrobiia</taxon>
        <taxon>Acidimicrobiales</taxon>
        <taxon>Microthrixaceae</taxon>
        <taxon>Candidatus Neomicrothrix</taxon>
    </lineage>
</organism>
<evidence type="ECO:0000256" key="3">
    <source>
        <dbReference type="ARBA" id="ARBA00012663"/>
    </source>
</evidence>
<feature type="region of interest" description="Disordered" evidence="6">
    <location>
        <begin position="400"/>
        <end position="441"/>
    </location>
</feature>
<dbReference type="AlphaFoldDB" id="A0A936ND85"/>
<evidence type="ECO:0000256" key="2">
    <source>
        <dbReference type="ARBA" id="ARBA00005336"/>
    </source>
</evidence>
<evidence type="ECO:0000313" key="9">
    <source>
        <dbReference type="Proteomes" id="UP000727993"/>
    </source>
</evidence>
<feature type="domain" description="Glycoside hydrolase family 3 N-terminal" evidence="7">
    <location>
        <begin position="87"/>
        <end position="391"/>
    </location>
</feature>
<dbReference type="Gene3D" id="3.20.20.300">
    <property type="entry name" value="Glycoside hydrolase, family 3, N-terminal domain"/>
    <property type="match status" value="1"/>
</dbReference>
<dbReference type="GO" id="GO:0005975">
    <property type="term" value="P:carbohydrate metabolic process"/>
    <property type="evidence" value="ECO:0007669"/>
    <property type="project" value="InterPro"/>
</dbReference>